<evidence type="ECO:0000256" key="6">
    <source>
        <dbReference type="RuleBase" id="RU369086"/>
    </source>
</evidence>
<comment type="subcellular location">
    <subcellularLocation>
        <location evidence="1 6">Nucleus</location>
    </subcellularLocation>
</comment>
<evidence type="ECO:0000256" key="5">
    <source>
        <dbReference type="ARBA" id="ARBA00023242"/>
    </source>
</evidence>
<dbReference type="InterPro" id="IPR005576">
    <property type="entry name" value="Rpb7-like_N"/>
</dbReference>
<dbReference type="SUPFAM" id="SSF88798">
    <property type="entry name" value="N-terminal, heterodimerisation domain of RBP7 (RpoE)"/>
    <property type="match status" value="1"/>
</dbReference>
<evidence type="ECO:0000256" key="7">
    <source>
        <dbReference type="SAM" id="Phobius"/>
    </source>
</evidence>
<dbReference type="EMBL" id="JBAMMX010000028">
    <property type="protein sequence ID" value="KAK6911410.1"/>
    <property type="molecule type" value="Genomic_DNA"/>
</dbReference>
<keyword evidence="5 6" id="KW-0539">Nucleus</keyword>
<feature type="transmembrane region" description="Helical" evidence="7">
    <location>
        <begin position="21"/>
        <end position="39"/>
    </location>
</feature>
<gene>
    <name evidence="9" type="ORF">RJ641_023503</name>
</gene>
<keyword evidence="7" id="KW-1133">Transmembrane helix</keyword>
<dbReference type="InterPro" id="IPR045113">
    <property type="entry name" value="Rpb7-like"/>
</dbReference>
<sequence length="206" mass="23266">MQNMIRKNVRKRFTVKEKRDVGHLISGFLDMFLKVQLSWNVIIPPEALDAKGLMLQRAIIIRLLDDISLRKATRDLGYILAVTTLDSIGEGKVRQQTGEVVFPVVFTCLTFKIFKGEILEGVVHRVLKHGVFLRCGPIENLYLSNQKMPGYDYVPGESPYFKNKTLKIGKDAVVRASVIGTKWIEADREYQALVGLEGDFLGPLSD</sequence>
<organism evidence="9 10">
    <name type="scientific">Dillenia turbinata</name>
    <dbReference type="NCBI Taxonomy" id="194707"/>
    <lineage>
        <taxon>Eukaryota</taxon>
        <taxon>Viridiplantae</taxon>
        <taxon>Streptophyta</taxon>
        <taxon>Embryophyta</taxon>
        <taxon>Tracheophyta</taxon>
        <taxon>Spermatophyta</taxon>
        <taxon>Magnoliopsida</taxon>
        <taxon>eudicotyledons</taxon>
        <taxon>Gunneridae</taxon>
        <taxon>Pentapetalae</taxon>
        <taxon>Dilleniales</taxon>
        <taxon>Dilleniaceae</taxon>
        <taxon>Dillenia</taxon>
    </lineage>
</organism>
<keyword evidence="7" id="KW-0472">Membrane</keyword>
<comment type="similarity">
    <text evidence="2">Belongs to the eukaryotic RPB7/RPC8 RNA polymerase subunit family.</text>
</comment>
<comment type="caution">
    <text evidence="9">The sequence shown here is derived from an EMBL/GenBank/DDBJ whole genome shotgun (WGS) entry which is preliminary data.</text>
</comment>
<dbReference type="Gene3D" id="3.30.1490.120">
    <property type="entry name" value="RNA polymerase Rpb7-like, N-terminal domain"/>
    <property type="match status" value="1"/>
</dbReference>
<dbReference type="FunFam" id="3.30.1490.120:FF:000001">
    <property type="entry name" value="DNA-directed RNA polymerase II subunit RPB7"/>
    <property type="match status" value="1"/>
</dbReference>
<dbReference type="SUPFAM" id="SSF50249">
    <property type="entry name" value="Nucleic acid-binding proteins"/>
    <property type="match status" value="1"/>
</dbReference>
<accession>A0AAN8U9M8</accession>
<comment type="function">
    <text evidence="6">DNA-dependent RNA polymerase which catalyzes the transcription of DNA into RNA using the four ribonucleoside triphosphates as substrates.</text>
</comment>
<proteinExistence type="inferred from homology"/>
<dbReference type="PANTHER" id="PTHR12709:SF3">
    <property type="entry name" value="DNA-DIRECTED RNA POLYMERASE V SUBUNIT 7"/>
    <property type="match status" value="1"/>
</dbReference>
<dbReference type="InterPro" id="IPR012340">
    <property type="entry name" value="NA-bd_OB-fold"/>
</dbReference>
<evidence type="ECO:0000256" key="2">
    <source>
        <dbReference type="ARBA" id="ARBA00009307"/>
    </source>
</evidence>
<keyword evidence="7" id="KW-0812">Transmembrane</keyword>
<dbReference type="GO" id="GO:0055029">
    <property type="term" value="C:nuclear DNA-directed RNA polymerase complex"/>
    <property type="evidence" value="ECO:0007669"/>
    <property type="project" value="UniProtKB-ARBA"/>
</dbReference>
<evidence type="ECO:0000256" key="4">
    <source>
        <dbReference type="ARBA" id="ARBA00023163"/>
    </source>
</evidence>
<keyword evidence="4 6" id="KW-0804">Transcription</keyword>
<evidence type="ECO:0000259" key="8">
    <source>
        <dbReference type="Pfam" id="PF03876"/>
    </source>
</evidence>
<dbReference type="Proteomes" id="UP001370490">
    <property type="component" value="Unassembled WGS sequence"/>
</dbReference>
<dbReference type="GO" id="GO:0003727">
    <property type="term" value="F:single-stranded RNA binding"/>
    <property type="evidence" value="ECO:0007669"/>
    <property type="project" value="TreeGrafter"/>
</dbReference>
<evidence type="ECO:0000313" key="10">
    <source>
        <dbReference type="Proteomes" id="UP001370490"/>
    </source>
</evidence>
<dbReference type="PANTHER" id="PTHR12709">
    <property type="entry name" value="DNA-DIRECTED RNA POLYMERASE II, III"/>
    <property type="match status" value="1"/>
</dbReference>
<keyword evidence="3 6" id="KW-0240">DNA-directed RNA polymerase</keyword>
<dbReference type="FunFam" id="2.40.50.140:FF:000043">
    <property type="entry name" value="DNA-directed RNA polymerase II subunit RPB7"/>
    <property type="match status" value="1"/>
</dbReference>
<evidence type="ECO:0000313" key="9">
    <source>
        <dbReference type="EMBL" id="KAK6911410.1"/>
    </source>
</evidence>
<feature type="domain" description="RNA polymerase Rpb7-like N-terminal" evidence="8">
    <location>
        <begin position="38"/>
        <end position="98"/>
    </location>
</feature>
<dbReference type="CDD" id="cd04329">
    <property type="entry name" value="RNAP_II_Rpb7_N"/>
    <property type="match status" value="1"/>
</dbReference>
<evidence type="ECO:0000256" key="3">
    <source>
        <dbReference type="ARBA" id="ARBA00022478"/>
    </source>
</evidence>
<dbReference type="GO" id="GO:0006352">
    <property type="term" value="P:DNA-templated transcription initiation"/>
    <property type="evidence" value="ECO:0007669"/>
    <property type="project" value="UniProtKB-UniRule"/>
</dbReference>
<name>A0AAN8U9M8_9MAGN</name>
<keyword evidence="10" id="KW-1185">Reference proteome</keyword>
<dbReference type="Gene3D" id="2.40.50.140">
    <property type="entry name" value="Nucleic acid-binding proteins"/>
    <property type="match status" value="1"/>
</dbReference>
<dbReference type="AlphaFoldDB" id="A0AAN8U9M8"/>
<dbReference type="GO" id="GO:0003697">
    <property type="term" value="F:single-stranded DNA binding"/>
    <property type="evidence" value="ECO:0007669"/>
    <property type="project" value="TreeGrafter"/>
</dbReference>
<evidence type="ECO:0000256" key="1">
    <source>
        <dbReference type="ARBA" id="ARBA00004123"/>
    </source>
</evidence>
<reference evidence="9 10" key="1">
    <citation type="submission" date="2023-12" db="EMBL/GenBank/DDBJ databases">
        <title>A high-quality genome assembly for Dillenia turbinata (Dilleniales).</title>
        <authorList>
            <person name="Chanderbali A."/>
        </authorList>
    </citation>
    <scope>NUCLEOTIDE SEQUENCE [LARGE SCALE GENOMIC DNA]</scope>
    <source>
        <strain evidence="9">LSX21</strain>
        <tissue evidence="9">Leaf</tissue>
    </source>
</reference>
<dbReference type="InterPro" id="IPR036898">
    <property type="entry name" value="RNA_pol_Rpb7-like_N_sf"/>
</dbReference>
<protein>
    <recommendedName>
        <fullName evidence="6">DNA-directed RNA polymerase subunit</fullName>
    </recommendedName>
</protein>
<dbReference type="Pfam" id="PF03876">
    <property type="entry name" value="SHS2_Rpb7-N"/>
    <property type="match status" value="1"/>
</dbReference>